<keyword evidence="3" id="KW-1185">Reference proteome</keyword>
<dbReference type="EMBL" id="KE747806">
    <property type="protein sequence ID" value="RMZ66326.1"/>
    <property type="molecule type" value="Genomic_DNA"/>
</dbReference>
<dbReference type="Proteomes" id="UP000265663">
    <property type="component" value="Unassembled WGS sequence"/>
</dbReference>
<organism evidence="2 3">
    <name type="scientific">Pyrenophora seminiperda CCB06</name>
    <dbReference type="NCBI Taxonomy" id="1302712"/>
    <lineage>
        <taxon>Eukaryota</taxon>
        <taxon>Fungi</taxon>
        <taxon>Dikarya</taxon>
        <taxon>Ascomycota</taxon>
        <taxon>Pezizomycotina</taxon>
        <taxon>Dothideomycetes</taxon>
        <taxon>Pleosporomycetidae</taxon>
        <taxon>Pleosporales</taxon>
        <taxon>Pleosporineae</taxon>
        <taxon>Pleosporaceae</taxon>
        <taxon>Pyrenophora</taxon>
    </lineage>
</organism>
<feature type="compositionally biased region" description="Polar residues" evidence="1">
    <location>
        <begin position="16"/>
        <end position="25"/>
    </location>
</feature>
<name>A0A3M7LVX5_9PLEO</name>
<reference evidence="2 3" key="1">
    <citation type="journal article" date="2014" name="PLoS ONE">
        <title>De novo Genome Assembly of the Fungal Plant Pathogen Pyrenophora semeniperda.</title>
        <authorList>
            <person name="Soliai M.M."/>
            <person name="Meyer S.E."/>
            <person name="Udall J.A."/>
            <person name="Elzinga D.E."/>
            <person name="Hermansen R.A."/>
            <person name="Bodily P.M."/>
            <person name="Hart A.A."/>
            <person name="Coleman C.E."/>
        </authorList>
    </citation>
    <scope>NUCLEOTIDE SEQUENCE [LARGE SCALE GENOMIC DNA]</scope>
    <source>
        <strain evidence="2 3">CCB06</strain>
        <tissue evidence="2">Mycelium</tissue>
    </source>
</reference>
<accession>A0A3M7LVX5</accession>
<feature type="region of interest" description="Disordered" evidence="1">
    <location>
        <begin position="1"/>
        <end position="25"/>
    </location>
</feature>
<sequence>MAGLKLRELMPRLENTGGNKTSGTA</sequence>
<evidence type="ECO:0000313" key="3">
    <source>
        <dbReference type="Proteomes" id="UP000265663"/>
    </source>
</evidence>
<evidence type="ECO:0000313" key="2">
    <source>
        <dbReference type="EMBL" id="RMZ66326.1"/>
    </source>
</evidence>
<protein>
    <submittedName>
        <fullName evidence="2">Uncharacterized protein</fullName>
    </submittedName>
</protein>
<proteinExistence type="predicted"/>
<dbReference type="AlphaFoldDB" id="A0A3M7LVX5"/>
<evidence type="ECO:0000256" key="1">
    <source>
        <dbReference type="SAM" id="MobiDB-lite"/>
    </source>
</evidence>
<gene>
    <name evidence="2" type="ORF">GMOD_00005443</name>
</gene>
<feature type="compositionally biased region" description="Basic and acidic residues" evidence="1">
    <location>
        <begin position="1"/>
        <end position="11"/>
    </location>
</feature>